<accession>A0A317W565</accession>
<comment type="caution">
    <text evidence="1">The sequence shown here is derived from an EMBL/GenBank/DDBJ whole genome shotgun (WGS) entry which is preliminary data.</text>
</comment>
<keyword evidence="2" id="KW-1185">Reference proteome</keyword>
<dbReference type="EMBL" id="MSFK01000020">
    <property type="protein sequence ID" value="PWY81704.1"/>
    <property type="molecule type" value="Genomic_DNA"/>
</dbReference>
<protein>
    <submittedName>
        <fullName evidence="1">Uncharacterized protein</fullName>
    </submittedName>
</protein>
<name>A0A317W565_9EURO</name>
<reference evidence="1 2" key="1">
    <citation type="submission" date="2016-12" db="EMBL/GenBank/DDBJ databases">
        <title>The genomes of Aspergillus section Nigri reveals drivers in fungal speciation.</title>
        <authorList>
            <consortium name="DOE Joint Genome Institute"/>
            <person name="Vesth T.C."/>
            <person name="Nybo J."/>
            <person name="Theobald S."/>
            <person name="Brandl J."/>
            <person name="Frisvad J.C."/>
            <person name="Nielsen K.F."/>
            <person name="Lyhne E.K."/>
            <person name="Kogle M.E."/>
            <person name="Kuo A."/>
            <person name="Riley R."/>
            <person name="Clum A."/>
            <person name="Nolan M."/>
            <person name="Lipzen A."/>
            <person name="Salamov A."/>
            <person name="Henrissat B."/>
            <person name="Wiebenga A."/>
            <person name="De Vries R.P."/>
            <person name="Grigoriev I.V."/>
            <person name="Mortensen U.H."/>
            <person name="Andersen M.R."/>
            <person name="Baker S.E."/>
        </authorList>
    </citation>
    <scope>NUCLEOTIDE SEQUENCE [LARGE SCALE GENOMIC DNA]</scope>
    <source>
        <strain evidence="1 2">CBS 115572</strain>
    </source>
</reference>
<organism evidence="1 2">
    <name type="scientific">Aspergillus sclerotioniger CBS 115572</name>
    <dbReference type="NCBI Taxonomy" id="1450535"/>
    <lineage>
        <taxon>Eukaryota</taxon>
        <taxon>Fungi</taxon>
        <taxon>Dikarya</taxon>
        <taxon>Ascomycota</taxon>
        <taxon>Pezizomycotina</taxon>
        <taxon>Eurotiomycetes</taxon>
        <taxon>Eurotiomycetidae</taxon>
        <taxon>Eurotiales</taxon>
        <taxon>Aspergillaceae</taxon>
        <taxon>Aspergillus</taxon>
        <taxon>Aspergillus subgen. Circumdati</taxon>
    </lineage>
</organism>
<dbReference type="RefSeq" id="XP_025465772.1">
    <property type="nucleotide sequence ID" value="XM_025613366.1"/>
</dbReference>
<proteinExistence type="predicted"/>
<dbReference type="AlphaFoldDB" id="A0A317W565"/>
<evidence type="ECO:0000313" key="1">
    <source>
        <dbReference type="EMBL" id="PWY81704.1"/>
    </source>
</evidence>
<sequence length="133" mass="15387">MAHIKNKSDYTLFLGSPAAAAANFVCIKAKRKENTSSGFFQLLGAMALIQKQRKNNRKKYPRVHDILSDGDQFKFYHLDEHRHYNYKVKFWSQLDSQPRIINILWTIFQHALAQGSGQNTHIERDPVNTPISN</sequence>
<evidence type="ECO:0000313" key="2">
    <source>
        <dbReference type="Proteomes" id="UP000246702"/>
    </source>
</evidence>
<dbReference type="GeneID" id="37115509"/>
<dbReference type="STRING" id="1450535.A0A317W565"/>
<dbReference type="Proteomes" id="UP000246702">
    <property type="component" value="Unassembled WGS sequence"/>
</dbReference>
<dbReference type="OrthoDB" id="2103397at2759"/>
<gene>
    <name evidence="1" type="ORF">BO94DRAFT_547969</name>
</gene>